<evidence type="ECO:0000313" key="1">
    <source>
        <dbReference type="EMBL" id="RNF10345.1"/>
    </source>
</evidence>
<comment type="caution">
    <text evidence="1">The sequence shown here is derived from an EMBL/GenBank/DDBJ whole genome shotgun (WGS) entry which is preliminary data.</text>
</comment>
<gene>
    <name evidence="1" type="ORF">TraAM80_01705</name>
</gene>
<dbReference type="AlphaFoldDB" id="A0A422NY27"/>
<sequence>MRGNLEEMSCILYFLRASGYGEIVDDGYLLLLAANVHLTRDLQDLLLKAKMSPARHRACDRLFEEVKRVITEVATAPEDRVTASGERSGLHIFKCGSLAFDTALYDSDVEITLLQRVDSSPDYFLRRQLDDEDAQNSTPIDGLMRAQIANTEAHILLPYPACFYLALPLMGEHDLLISIRDVVLDQLELQEKQNVASCNNGPDTVRLHSVPDGIGLNITVNRTEAFEVAAVLPRLLKANKSVYPVIIFMKVVLKQFKVQSSQLNSYVLTLMVLAFARFCSYASPLPSFTYYPHQREEVEPGHLLFCFLSFFSPLPRGQFDPTRMSLVPIHPRGVVYETDEGTPLSQLNTDGNRVLWRVLEPTHCGDNAAASCVLIDDCRDLFERILVVLLQSYAGDVFAFFAAVHDPPAQIVATVDSDEAPTTEQSFSENQLISRLLQDWWIERQSESE</sequence>
<dbReference type="OMA" id="CANEYPL"/>
<reference evidence="1 2" key="1">
    <citation type="journal article" date="2018" name="BMC Genomics">
        <title>Genomic comparison of Trypanosoma conorhini and Trypanosoma rangeli to Trypanosoma cruzi strains of high and low virulence.</title>
        <authorList>
            <person name="Bradwell K.R."/>
            <person name="Koparde V.N."/>
            <person name="Matveyev A.V."/>
            <person name="Serrano M.G."/>
            <person name="Alves J.M."/>
            <person name="Parikh H."/>
            <person name="Huang B."/>
            <person name="Lee V."/>
            <person name="Espinosa-Alvarez O."/>
            <person name="Ortiz P.A."/>
            <person name="Costa-Martins A.G."/>
            <person name="Teixeira M.M."/>
            <person name="Buck G.A."/>
        </authorList>
    </citation>
    <scope>NUCLEOTIDE SEQUENCE [LARGE SCALE GENOMIC DNA]</scope>
    <source>
        <strain evidence="1 2">AM80</strain>
    </source>
</reference>
<dbReference type="OrthoDB" id="251849at2759"/>
<dbReference type="EMBL" id="MKGL01000033">
    <property type="protein sequence ID" value="RNF10345.1"/>
    <property type="molecule type" value="Genomic_DNA"/>
</dbReference>
<dbReference type="SUPFAM" id="SSF81631">
    <property type="entry name" value="PAP/OAS1 substrate-binding domain"/>
    <property type="match status" value="1"/>
</dbReference>
<evidence type="ECO:0000313" key="2">
    <source>
        <dbReference type="Proteomes" id="UP000283634"/>
    </source>
</evidence>
<accession>A0A422NY27</accession>
<name>A0A422NY27_TRYRA</name>
<dbReference type="PANTHER" id="PTHR23092">
    <property type="entry name" value="POLY(A) RNA POLYMERASE"/>
    <property type="match status" value="1"/>
</dbReference>
<dbReference type="Proteomes" id="UP000283634">
    <property type="component" value="Unassembled WGS sequence"/>
</dbReference>
<dbReference type="GO" id="GO:0043634">
    <property type="term" value="P:polyadenylation-dependent ncRNA catabolic process"/>
    <property type="evidence" value="ECO:0007669"/>
    <property type="project" value="TreeGrafter"/>
</dbReference>
<dbReference type="RefSeq" id="XP_029241502.1">
    <property type="nucleotide sequence ID" value="XM_029378737.1"/>
</dbReference>
<keyword evidence="2" id="KW-1185">Reference proteome</keyword>
<dbReference type="InterPro" id="IPR045862">
    <property type="entry name" value="Trf4-like"/>
</dbReference>
<dbReference type="GO" id="GO:0005730">
    <property type="term" value="C:nucleolus"/>
    <property type="evidence" value="ECO:0007669"/>
    <property type="project" value="TreeGrafter"/>
</dbReference>
<protein>
    <submittedName>
        <fullName evidence="1">Uncharacterized protein</fullName>
    </submittedName>
</protein>
<dbReference type="GO" id="GO:0003729">
    <property type="term" value="F:mRNA binding"/>
    <property type="evidence" value="ECO:0007669"/>
    <property type="project" value="TreeGrafter"/>
</dbReference>
<organism evidence="1 2">
    <name type="scientific">Trypanosoma rangeli</name>
    <dbReference type="NCBI Taxonomy" id="5698"/>
    <lineage>
        <taxon>Eukaryota</taxon>
        <taxon>Discoba</taxon>
        <taxon>Euglenozoa</taxon>
        <taxon>Kinetoplastea</taxon>
        <taxon>Metakinetoplastina</taxon>
        <taxon>Trypanosomatida</taxon>
        <taxon>Trypanosomatidae</taxon>
        <taxon>Trypanosoma</taxon>
        <taxon>Herpetosoma</taxon>
    </lineage>
</organism>
<dbReference type="GO" id="GO:1990817">
    <property type="term" value="F:poly(A) RNA polymerase activity"/>
    <property type="evidence" value="ECO:0007669"/>
    <property type="project" value="InterPro"/>
</dbReference>
<dbReference type="GO" id="GO:0031499">
    <property type="term" value="C:TRAMP complex"/>
    <property type="evidence" value="ECO:0007669"/>
    <property type="project" value="TreeGrafter"/>
</dbReference>
<dbReference type="GO" id="GO:0031123">
    <property type="term" value="P:RNA 3'-end processing"/>
    <property type="evidence" value="ECO:0007669"/>
    <property type="project" value="TreeGrafter"/>
</dbReference>
<dbReference type="PANTHER" id="PTHR23092:SF15">
    <property type="entry name" value="INACTIVE NON-CANONICAL POLY(A) RNA POLYMERASE PROTEIN TRF4-2-RELATED"/>
    <property type="match status" value="1"/>
</dbReference>
<dbReference type="Gene3D" id="1.10.1410.10">
    <property type="match status" value="1"/>
</dbReference>
<proteinExistence type="predicted"/>
<dbReference type="GeneID" id="40325638"/>